<dbReference type="InterPro" id="IPR015421">
    <property type="entry name" value="PyrdxlP-dep_Trfase_major"/>
</dbReference>
<dbReference type="GO" id="GO:0043420">
    <property type="term" value="P:anthranilate metabolic process"/>
    <property type="evidence" value="ECO:0007669"/>
    <property type="project" value="TreeGrafter"/>
</dbReference>
<sequence>LLSSQLSFYKPTPKRYKILLEDKAFPSDHYAIESQIRLRGLDVTDSMLTIAPRQGEDTIRTEDIVSVIEREGEAMALVMLSGVQYYTGQLFDMEAITRAGHAKGCLVGFDCAHAIGNAEMQLHDWNVDFACWCSYKYVNSGAGDLAGAYIHEKHAHSVKPTLTGWWGHDLKTRFLMNNGITILVEYQSLTQTLLLEIQHICNLHTTYRQLSYDILTTIIQHAESHLTTY</sequence>
<dbReference type="Gene3D" id="3.40.640.10">
    <property type="entry name" value="Type I PLP-dependent aspartate aminotransferase-like (Major domain)"/>
    <property type="match status" value="1"/>
</dbReference>
<accession>A0A672RDZ1</accession>
<dbReference type="AlphaFoldDB" id="A0A672RDZ1"/>
<evidence type="ECO:0000313" key="4">
    <source>
        <dbReference type="Proteomes" id="UP000472262"/>
    </source>
</evidence>
<dbReference type="GO" id="GO:0005737">
    <property type="term" value="C:cytoplasm"/>
    <property type="evidence" value="ECO:0007669"/>
    <property type="project" value="InterPro"/>
</dbReference>
<dbReference type="PANTHER" id="PTHR14084">
    <property type="entry name" value="KYNURENINASE"/>
    <property type="match status" value="1"/>
</dbReference>
<feature type="domain" description="Aminotransferase class V" evidence="2">
    <location>
        <begin position="48"/>
        <end position="164"/>
    </location>
</feature>
<evidence type="ECO:0000259" key="2">
    <source>
        <dbReference type="Pfam" id="PF00266"/>
    </source>
</evidence>
<evidence type="ECO:0000313" key="3">
    <source>
        <dbReference type="Ensembl" id="ENSSGRP00000087031.1"/>
    </source>
</evidence>
<organism evidence="3 4">
    <name type="scientific">Sinocyclocheilus grahami</name>
    <name type="common">Dianchi golden-line fish</name>
    <name type="synonym">Barbus grahami</name>
    <dbReference type="NCBI Taxonomy" id="75366"/>
    <lineage>
        <taxon>Eukaryota</taxon>
        <taxon>Metazoa</taxon>
        <taxon>Chordata</taxon>
        <taxon>Craniata</taxon>
        <taxon>Vertebrata</taxon>
        <taxon>Euteleostomi</taxon>
        <taxon>Actinopterygii</taxon>
        <taxon>Neopterygii</taxon>
        <taxon>Teleostei</taxon>
        <taxon>Ostariophysi</taxon>
        <taxon>Cypriniformes</taxon>
        <taxon>Cyprinidae</taxon>
        <taxon>Cyprininae</taxon>
        <taxon>Sinocyclocheilus</taxon>
    </lineage>
</organism>
<dbReference type="Proteomes" id="UP000472262">
    <property type="component" value="Unassembled WGS sequence"/>
</dbReference>
<evidence type="ECO:0000256" key="1">
    <source>
        <dbReference type="ARBA" id="ARBA00022898"/>
    </source>
</evidence>
<dbReference type="GO" id="GO:0019441">
    <property type="term" value="P:L-tryptophan catabolic process to kynurenine"/>
    <property type="evidence" value="ECO:0007669"/>
    <property type="project" value="TreeGrafter"/>
</dbReference>
<dbReference type="InterPro" id="IPR000192">
    <property type="entry name" value="Aminotrans_V_dom"/>
</dbReference>
<dbReference type="GO" id="GO:0030170">
    <property type="term" value="F:pyridoxal phosphate binding"/>
    <property type="evidence" value="ECO:0007669"/>
    <property type="project" value="InterPro"/>
</dbReference>
<dbReference type="GO" id="GO:0009435">
    <property type="term" value="P:NAD+ biosynthetic process"/>
    <property type="evidence" value="ECO:0007669"/>
    <property type="project" value="InterPro"/>
</dbReference>
<dbReference type="InterPro" id="IPR010111">
    <property type="entry name" value="Kynureninase"/>
</dbReference>
<dbReference type="SUPFAM" id="SSF53383">
    <property type="entry name" value="PLP-dependent transferases"/>
    <property type="match status" value="1"/>
</dbReference>
<dbReference type="Ensembl" id="ENSSGRT00000092648.1">
    <property type="protein sequence ID" value="ENSSGRP00000087031.1"/>
    <property type="gene ID" value="ENSSGRG00000043750.1"/>
</dbReference>
<dbReference type="PANTHER" id="PTHR14084:SF0">
    <property type="entry name" value="KYNURENINASE"/>
    <property type="match status" value="1"/>
</dbReference>
<dbReference type="GO" id="GO:0030429">
    <property type="term" value="F:kynureninase activity"/>
    <property type="evidence" value="ECO:0007669"/>
    <property type="project" value="InterPro"/>
</dbReference>
<dbReference type="InParanoid" id="A0A672RDZ1"/>
<proteinExistence type="predicted"/>
<dbReference type="Pfam" id="PF00266">
    <property type="entry name" value="Aminotran_5"/>
    <property type="match status" value="1"/>
</dbReference>
<reference evidence="3" key="1">
    <citation type="submission" date="2025-08" db="UniProtKB">
        <authorList>
            <consortium name="Ensembl"/>
        </authorList>
    </citation>
    <scope>IDENTIFICATION</scope>
</reference>
<name>A0A672RDZ1_SINGR</name>
<reference evidence="3" key="2">
    <citation type="submission" date="2025-09" db="UniProtKB">
        <authorList>
            <consortium name="Ensembl"/>
        </authorList>
    </citation>
    <scope>IDENTIFICATION</scope>
</reference>
<dbReference type="InterPro" id="IPR015424">
    <property type="entry name" value="PyrdxlP-dep_Trfase"/>
</dbReference>
<protein>
    <submittedName>
        <fullName evidence="3">Kynureninase</fullName>
    </submittedName>
</protein>
<keyword evidence="4" id="KW-1185">Reference proteome</keyword>
<keyword evidence="1" id="KW-0663">Pyridoxal phosphate</keyword>